<feature type="transmembrane region" description="Helical" evidence="1">
    <location>
        <begin position="93"/>
        <end position="119"/>
    </location>
</feature>
<reference evidence="2" key="1">
    <citation type="submission" date="2021-01" db="EMBL/GenBank/DDBJ databases">
        <authorList>
            <person name="Corre E."/>
            <person name="Pelletier E."/>
            <person name="Niang G."/>
            <person name="Scheremetjew M."/>
            <person name="Finn R."/>
            <person name="Kale V."/>
            <person name="Holt S."/>
            <person name="Cochrane G."/>
            <person name="Meng A."/>
            <person name="Brown T."/>
            <person name="Cohen L."/>
        </authorList>
    </citation>
    <scope>NUCLEOTIDE SEQUENCE</scope>
    <source>
        <strain evidence="2">CCMP1510</strain>
    </source>
</reference>
<evidence type="ECO:0000256" key="1">
    <source>
        <dbReference type="SAM" id="Phobius"/>
    </source>
</evidence>
<organism evidence="2">
    <name type="scientific">Aureoumbra lagunensis</name>
    <dbReference type="NCBI Taxonomy" id="44058"/>
    <lineage>
        <taxon>Eukaryota</taxon>
        <taxon>Sar</taxon>
        <taxon>Stramenopiles</taxon>
        <taxon>Ochrophyta</taxon>
        <taxon>Pelagophyceae</taxon>
        <taxon>Pelagomonadales</taxon>
        <taxon>Aureoumbra</taxon>
    </lineage>
</organism>
<protein>
    <submittedName>
        <fullName evidence="2">Uncharacterized protein</fullName>
    </submittedName>
</protein>
<evidence type="ECO:0000313" key="2">
    <source>
        <dbReference type="EMBL" id="CAE0371113.1"/>
    </source>
</evidence>
<accession>A0A7S3K3N2</accession>
<gene>
    <name evidence="2" type="ORF">ALAG00032_LOCUS11895</name>
</gene>
<keyword evidence="1" id="KW-0812">Transmembrane</keyword>
<name>A0A7S3K3N2_9STRA</name>
<dbReference type="AlphaFoldDB" id="A0A7S3K3N2"/>
<keyword evidence="1" id="KW-0472">Membrane</keyword>
<sequence>MDQSVKEWTVLSATDVVVPAFKKVTVSSEISELIEFRKRFDDLAALTHGLQQDIALLKQRHRDLLQSLPEKSIVPHDQVEKAFEQSENAQFNLVQFVVVAFIFFVLGRSFSLTNFLIYLSDWG</sequence>
<keyword evidence="1" id="KW-1133">Transmembrane helix</keyword>
<dbReference type="EMBL" id="HBIJ01017966">
    <property type="protein sequence ID" value="CAE0371113.1"/>
    <property type="molecule type" value="Transcribed_RNA"/>
</dbReference>
<proteinExistence type="predicted"/>